<reference evidence="3" key="1">
    <citation type="submission" date="2013-12" db="EMBL/GenBank/DDBJ databases">
        <title>The Genome Sequence of Aphanomyces astaci APO3.</title>
        <authorList>
            <consortium name="The Broad Institute Genomics Platform"/>
            <person name="Russ C."/>
            <person name="Tyler B."/>
            <person name="van West P."/>
            <person name="Dieguez-Uribeondo J."/>
            <person name="Young S.K."/>
            <person name="Zeng Q."/>
            <person name="Gargeya S."/>
            <person name="Fitzgerald M."/>
            <person name="Abouelleil A."/>
            <person name="Alvarado L."/>
            <person name="Chapman S.B."/>
            <person name="Gainer-Dewar J."/>
            <person name="Goldberg J."/>
            <person name="Griggs A."/>
            <person name="Gujja S."/>
            <person name="Hansen M."/>
            <person name="Howarth C."/>
            <person name="Imamovic A."/>
            <person name="Ireland A."/>
            <person name="Larimer J."/>
            <person name="McCowan C."/>
            <person name="Murphy C."/>
            <person name="Pearson M."/>
            <person name="Poon T.W."/>
            <person name="Priest M."/>
            <person name="Roberts A."/>
            <person name="Saif S."/>
            <person name="Shea T."/>
            <person name="Sykes S."/>
            <person name="Wortman J."/>
            <person name="Nusbaum C."/>
            <person name="Birren B."/>
        </authorList>
    </citation>
    <scope>NUCLEOTIDE SEQUENCE [LARGE SCALE GENOMIC DNA]</scope>
    <source>
        <strain evidence="3">APO3</strain>
    </source>
</reference>
<dbReference type="AlphaFoldDB" id="W4FHP3"/>
<protein>
    <recommendedName>
        <fullName evidence="2">DUF6818 domain-containing protein</fullName>
    </recommendedName>
</protein>
<evidence type="ECO:0000313" key="3">
    <source>
        <dbReference type="EMBL" id="ETV66263.1"/>
    </source>
</evidence>
<gene>
    <name evidence="3" type="ORF">H257_17232</name>
</gene>
<feature type="region of interest" description="Disordered" evidence="1">
    <location>
        <begin position="82"/>
        <end position="105"/>
    </location>
</feature>
<dbReference type="RefSeq" id="XP_009844250.1">
    <property type="nucleotide sequence ID" value="XM_009845948.1"/>
</dbReference>
<dbReference type="OrthoDB" id="99432at2759"/>
<dbReference type="EMBL" id="KI913214">
    <property type="protein sequence ID" value="ETV66263.1"/>
    <property type="molecule type" value="Genomic_DNA"/>
</dbReference>
<evidence type="ECO:0000256" key="1">
    <source>
        <dbReference type="SAM" id="MobiDB-lite"/>
    </source>
</evidence>
<feature type="compositionally biased region" description="Acidic residues" evidence="1">
    <location>
        <begin position="84"/>
        <end position="96"/>
    </location>
</feature>
<sequence length="239" mass="27123">MVKTKAGHGKSWCPSSVDLLLDITAAVLPLGKNQWEKRKFLLLKNVQKPTGHTDCPPDVLRAKRLQREIESSVAVLSMDATISMDDEPDDSDDCSDDTFQSATMPSQLPTQLDDQRVEVGRTGLQPSELQALSDKLKHKQSDTGGLLSYTAKKRRSIDKYIEGASESDAKASSDMMTFLMVMIERDAKREEMRYERQQKTVRLREERVEKADRDREAREARRDELQFLLGKIFGKNESS</sequence>
<evidence type="ECO:0000259" key="2">
    <source>
        <dbReference type="Pfam" id="PF20681"/>
    </source>
</evidence>
<dbReference type="Pfam" id="PF20681">
    <property type="entry name" value="DUF6818"/>
    <property type="match status" value="1"/>
</dbReference>
<proteinExistence type="predicted"/>
<dbReference type="GeneID" id="20819228"/>
<name>W4FHP3_APHAT</name>
<dbReference type="STRING" id="112090.W4FHP3"/>
<dbReference type="VEuPathDB" id="FungiDB:H257_17232"/>
<feature type="domain" description="DUF6818" evidence="2">
    <location>
        <begin position="37"/>
        <end position="84"/>
    </location>
</feature>
<accession>W4FHP3</accession>
<organism evidence="3">
    <name type="scientific">Aphanomyces astaci</name>
    <name type="common">Crayfish plague agent</name>
    <dbReference type="NCBI Taxonomy" id="112090"/>
    <lineage>
        <taxon>Eukaryota</taxon>
        <taxon>Sar</taxon>
        <taxon>Stramenopiles</taxon>
        <taxon>Oomycota</taxon>
        <taxon>Saprolegniomycetes</taxon>
        <taxon>Saprolegniales</taxon>
        <taxon>Verrucalvaceae</taxon>
        <taxon>Aphanomyces</taxon>
    </lineage>
</organism>
<dbReference type="InterPro" id="IPR049203">
    <property type="entry name" value="DUF6818"/>
</dbReference>